<keyword evidence="2" id="KW-0728">SH3 domain</keyword>
<organism evidence="10 11">
    <name type="scientific">Clunio marinus</name>
    <dbReference type="NCBI Taxonomy" id="568069"/>
    <lineage>
        <taxon>Eukaryota</taxon>
        <taxon>Metazoa</taxon>
        <taxon>Ecdysozoa</taxon>
        <taxon>Arthropoda</taxon>
        <taxon>Hexapoda</taxon>
        <taxon>Insecta</taxon>
        <taxon>Pterygota</taxon>
        <taxon>Neoptera</taxon>
        <taxon>Endopterygota</taxon>
        <taxon>Diptera</taxon>
        <taxon>Nematocera</taxon>
        <taxon>Chironomoidea</taxon>
        <taxon>Chironomidae</taxon>
        <taxon>Clunio</taxon>
    </lineage>
</organism>
<dbReference type="GO" id="GO:0031267">
    <property type="term" value="F:small GTPase binding"/>
    <property type="evidence" value="ECO:0007669"/>
    <property type="project" value="TreeGrafter"/>
</dbReference>
<dbReference type="OrthoDB" id="4062651at2759"/>
<feature type="region of interest" description="Disordered" evidence="8">
    <location>
        <begin position="392"/>
        <end position="418"/>
    </location>
</feature>
<feature type="compositionally biased region" description="Low complexity" evidence="8">
    <location>
        <begin position="162"/>
        <end position="174"/>
    </location>
</feature>
<dbReference type="InterPro" id="IPR055175">
    <property type="entry name" value="ACK/TNK-like_SAM"/>
</dbReference>
<dbReference type="GO" id="GO:0007266">
    <property type="term" value="P:Rho protein signal transduction"/>
    <property type="evidence" value="ECO:0007669"/>
    <property type="project" value="TreeGrafter"/>
</dbReference>
<feature type="region of interest" description="Disordered" evidence="8">
    <location>
        <begin position="246"/>
        <end position="270"/>
    </location>
</feature>
<evidence type="ECO:0000256" key="7">
    <source>
        <dbReference type="ARBA" id="ARBA00023137"/>
    </source>
</evidence>
<dbReference type="CDD" id="cd09539">
    <property type="entry name" value="SAM_TNK-like"/>
    <property type="match status" value="1"/>
</dbReference>
<evidence type="ECO:0000256" key="6">
    <source>
        <dbReference type="ARBA" id="ARBA00022840"/>
    </source>
</evidence>
<keyword evidence="3" id="KW-0808">Transferase</keyword>
<evidence type="ECO:0000256" key="4">
    <source>
        <dbReference type="ARBA" id="ARBA00022741"/>
    </source>
</evidence>
<dbReference type="GO" id="GO:0005886">
    <property type="term" value="C:plasma membrane"/>
    <property type="evidence" value="ECO:0007669"/>
    <property type="project" value="TreeGrafter"/>
</dbReference>
<dbReference type="InterPro" id="IPR000095">
    <property type="entry name" value="CRIB_dom"/>
</dbReference>
<dbReference type="GO" id="GO:0005856">
    <property type="term" value="C:cytoskeleton"/>
    <property type="evidence" value="ECO:0007669"/>
    <property type="project" value="TreeGrafter"/>
</dbReference>
<feature type="compositionally biased region" description="Basic residues" evidence="8">
    <location>
        <begin position="39"/>
        <end position="51"/>
    </location>
</feature>
<evidence type="ECO:0000256" key="5">
    <source>
        <dbReference type="ARBA" id="ARBA00022777"/>
    </source>
</evidence>
<dbReference type="EMBL" id="CVRI01000043">
    <property type="protein sequence ID" value="CRK95964.1"/>
    <property type="molecule type" value="Genomic_DNA"/>
</dbReference>
<keyword evidence="7" id="KW-0829">Tyrosine-protein kinase</keyword>
<dbReference type="Proteomes" id="UP000183832">
    <property type="component" value="Unassembled WGS sequence"/>
</dbReference>
<evidence type="ECO:0000313" key="10">
    <source>
        <dbReference type="EMBL" id="CRK95964.1"/>
    </source>
</evidence>
<sequence length="1018" mass="114410">MLRHSLIIRYEDVILGIADIIDSCELQQIQCTNHQNRSNVHRKNQNRKKNQSKMDERKEMPDLYEFLVEAELQQYYSSLKNELKITAIHQLKYATDNDFKSIGFSRPEIRRLHKFHDKYYSQGYLILDKNTSSPYWLGVLNSGKVGLFNPANTVAHLESLPSSSSSSMNNNHHGSVGGSFIRNTLERNSKRKLNTDMISSPQNDLKHTGHVGIDGAYFGNVAFISNSQTYNKLPRQVVTPYKPSEDLEQTPLLLPPTPTSPDSTQTGSAYFSESSNLIPSSNAQQHERSHNNIETATLLSGDFQRLSSTIVSSNGHFNESNPFAQSDHQLWTTEMAKNFVVQLPQQEKKVWDKQESHDYHEISDDEMMQNDKVFDFGPSLLDEMDFMFRSMTTGTSSGGGGGESASLNNPPLTPNFENVNKRNELTEINSKLSRKSSGGNAIASGMTAVATYKSKKKASTVKPISVKDEKILNQAIEIANEMSARSMTDLDQSSSTQSPRRKFSFRFPNLTHSSSNHDKDNGQHLMTLSGGSSSMNQHGMSYLGKDRRNFSEEAKNVPDLQSTITPENTLAYKSLVEDPKELLFMAPLEEKCGERDENEVNGTSTLPRSISSDQTTHQQSNKAATLSKLLRKNKGGDSEPSTSSPLKILRDKSFPIGKPRLKILPSVGSESVNSTTFLLDHDCENPCETPSYMANAAGNFNLNIETSETPKAEIKPIEDNPLPLPPRDRKLQLNVAQKRHVRKYPLIIPASGIQRTLDKINQITPNNFPASVNATRHSLVNLNNGHRTYENLEAFQKRFSCHDEADTASLHFESILENDENVPNITDDMVDGFCVFESGSKQSFDGVVKKPSDRKCVSKVAPSPAIESKKLEFSQKYPKYKMPRNELASNALFNKIKESVENAAMAEECEVELDVGHECELKKSINHVSCEDLLDFSEMKPKGRERGAESDEVRIMIKMFGMKITLERCLLTLDFINWDLQKAIKLCKLQNLKSNFSLQECLEQLEPHWDLNQIAKKN</sequence>
<dbReference type="AlphaFoldDB" id="A0A1J1I8R7"/>
<dbReference type="Pfam" id="PF22931">
    <property type="entry name" value="SAM_TNK"/>
    <property type="match status" value="1"/>
</dbReference>
<dbReference type="GO" id="GO:0031274">
    <property type="term" value="P:positive regulation of pseudopodium assembly"/>
    <property type="evidence" value="ECO:0007669"/>
    <property type="project" value="TreeGrafter"/>
</dbReference>
<feature type="domain" description="CRIB" evidence="9">
    <location>
        <begin position="198"/>
        <end position="212"/>
    </location>
</feature>
<protein>
    <recommendedName>
        <fullName evidence="1">non-specific protein-tyrosine kinase</fullName>
        <ecNumber evidence="1">2.7.10.2</ecNumber>
    </recommendedName>
</protein>
<dbReference type="GO" id="GO:0030838">
    <property type="term" value="P:positive regulation of actin filament polymerization"/>
    <property type="evidence" value="ECO:0007669"/>
    <property type="project" value="TreeGrafter"/>
</dbReference>
<evidence type="ECO:0000313" key="11">
    <source>
        <dbReference type="Proteomes" id="UP000183832"/>
    </source>
</evidence>
<keyword evidence="5" id="KW-0418">Kinase</keyword>
<dbReference type="PANTHER" id="PTHR15344">
    <property type="entry name" value="CDC42 EFFECTOR PROTEIN BORG"/>
    <property type="match status" value="1"/>
</dbReference>
<gene>
    <name evidence="10" type="ORF">CLUMA_CG009407</name>
</gene>
<feature type="region of interest" description="Disordered" evidence="8">
    <location>
        <begin position="36"/>
        <end position="56"/>
    </location>
</feature>
<evidence type="ECO:0000259" key="9">
    <source>
        <dbReference type="PROSITE" id="PS50108"/>
    </source>
</evidence>
<proteinExistence type="predicted"/>
<dbReference type="GO" id="GO:0005737">
    <property type="term" value="C:cytoplasm"/>
    <property type="evidence" value="ECO:0007669"/>
    <property type="project" value="TreeGrafter"/>
</dbReference>
<evidence type="ECO:0000256" key="2">
    <source>
        <dbReference type="ARBA" id="ARBA00022443"/>
    </source>
</evidence>
<keyword evidence="4" id="KW-0547">Nucleotide-binding</keyword>
<evidence type="ECO:0000256" key="1">
    <source>
        <dbReference type="ARBA" id="ARBA00011903"/>
    </source>
</evidence>
<dbReference type="GO" id="GO:0008360">
    <property type="term" value="P:regulation of cell shape"/>
    <property type="evidence" value="ECO:0007669"/>
    <property type="project" value="TreeGrafter"/>
</dbReference>
<accession>A0A1J1I8R7</accession>
<dbReference type="PANTHER" id="PTHR15344:SF12">
    <property type="entry name" value="CRIB DOMAIN-CONTAINING PROTEIN"/>
    <property type="match status" value="1"/>
</dbReference>
<keyword evidence="11" id="KW-1185">Reference proteome</keyword>
<feature type="region of interest" description="Disordered" evidence="8">
    <location>
        <begin position="160"/>
        <end position="180"/>
    </location>
</feature>
<evidence type="ECO:0000256" key="8">
    <source>
        <dbReference type="SAM" id="MobiDB-lite"/>
    </source>
</evidence>
<dbReference type="PROSITE" id="PS50108">
    <property type="entry name" value="CRIB"/>
    <property type="match status" value="1"/>
</dbReference>
<dbReference type="GO" id="GO:0005524">
    <property type="term" value="F:ATP binding"/>
    <property type="evidence" value="ECO:0007669"/>
    <property type="project" value="UniProtKB-KW"/>
</dbReference>
<evidence type="ECO:0000256" key="3">
    <source>
        <dbReference type="ARBA" id="ARBA00022679"/>
    </source>
</evidence>
<feature type="region of interest" description="Disordered" evidence="8">
    <location>
        <begin position="589"/>
        <end position="651"/>
    </location>
</feature>
<dbReference type="EC" id="2.7.10.2" evidence="1"/>
<dbReference type="SMART" id="SM00285">
    <property type="entry name" value="PBD"/>
    <property type="match status" value="1"/>
</dbReference>
<keyword evidence="6" id="KW-0067">ATP-binding</keyword>
<name>A0A1J1I8R7_9DIPT</name>
<dbReference type="GO" id="GO:0004715">
    <property type="term" value="F:non-membrane spanning protein tyrosine kinase activity"/>
    <property type="evidence" value="ECO:0007669"/>
    <property type="project" value="UniProtKB-EC"/>
</dbReference>
<dbReference type="InterPro" id="IPR049587">
    <property type="entry name" value="TNK-like_SAM"/>
</dbReference>
<feature type="compositionally biased region" description="Polar residues" evidence="8">
    <location>
        <begin position="405"/>
        <end position="418"/>
    </location>
</feature>
<reference evidence="10 11" key="1">
    <citation type="submission" date="2015-04" db="EMBL/GenBank/DDBJ databases">
        <authorList>
            <person name="Syromyatnikov M.Y."/>
            <person name="Popov V.N."/>
        </authorList>
    </citation>
    <scope>NUCLEOTIDE SEQUENCE [LARGE SCALE GENOMIC DNA]</scope>
</reference>
<feature type="compositionally biased region" description="Polar residues" evidence="8">
    <location>
        <begin position="600"/>
        <end position="624"/>
    </location>
</feature>
<dbReference type="InterPro" id="IPR051296">
    <property type="entry name" value="Cdc42_Effector_BORG/CEP"/>
</dbReference>